<reference evidence="2 3" key="1">
    <citation type="submission" date="2020-05" db="EMBL/GenBank/DDBJ databases">
        <title>Nakamurella sp. DB0629 isolated from air conditioner.</title>
        <authorList>
            <person name="Kim D.H."/>
            <person name="Kim D.-U."/>
        </authorList>
    </citation>
    <scope>NUCLEOTIDE SEQUENCE [LARGE SCALE GENOMIC DNA]</scope>
    <source>
        <strain evidence="2 3">DB0629</strain>
    </source>
</reference>
<dbReference type="InterPro" id="IPR029063">
    <property type="entry name" value="SAM-dependent_MTases_sf"/>
</dbReference>
<dbReference type="GO" id="GO:0032259">
    <property type="term" value="P:methylation"/>
    <property type="evidence" value="ECO:0007669"/>
    <property type="project" value="UniProtKB-KW"/>
</dbReference>
<keyword evidence="2" id="KW-0808">Transferase</keyword>
<keyword evidence="3" id="KW-1185">Reference proteome</keyword>
<organism evidence="2 3">
    <name type="scientific">Nakamurella aerolata</name>
    <dbReference type="NCBI Taxonomy" id="1656892"/>
    <lineage>
        <taxon>Bacteria</taxon>
        <taxon>Bacillati</taxon>
        <taxon>Actinomycetota</taxon>
        <taxon>Actinomycetes</taxon>
        <taxon>Nakamurellales</taxon>
        <taxon>Nakamurellaceae</taxon>
        <taxon>Nakamurella</taxon>
    </lineage>
</organism>
<dbReference type="RefSeq" id="WP_171198687.1">
    <property type="nucleotide sequence ID" value="NZ_JABEND010000002.1"/>
</dbReference>
<comment type="caution">
    <text evidence="2">The sequence shown here is derived from an EMBL/GenBank/DDBJ whole genome shotgun (WGS) entry which is preliminary data.</text>
</comment>
<sequence>MRSLVWDSETARRYDESSAAMFEPAVLDPAVEFLADRADGGPVLEFAIGTGRVAIPLHGKGIEVSGIELSEPMVAALRGKPEAADIAVTVGDMSTVRVPGEFTLVYLVFNTISNLLTQDAQVDCFVNAARHLRPGGRFVIETFVPELRRLPPGQSLIPFYLSSGGDGTGAAGVDSYDTVTQRCTSHHVQVTDQGARWFDSLHRYVFPSELDLMARIAGLEPAERYADFSGVPFEHESTSHVSVWRKPG</sequence>
<evidence type="ECO:0000313" key="3">
    <source>
        <dbReference type="Proteomes" id="UP000562984"/>
    </source>
</evidence>
<dbReference type="InterPro" id="IPR041698">
    <property type="entry name" value="Methyltransf_25"/>
</dbReference>
<dbReference type="SUPFAM" id="SSF53335">
    <property type="entry name" value="S-adenosyl-L-methionine-dependent methyltransferases"/>
    <property type="match status" value="1"/>
</dbReference>
<dbReference type="Pfam" id="PF13649">
    <property type="entry name" value="Methyltransf_25"/>
    <property type="match status" value="1"/>
</dbReference>
<name>A0A849A1Y9_9ACTN</name>
<dbReference type="GO" id="GO:0008168">
    <property type="term" value="F:methyltransferase activity"/>
    <property type="evidence" value="ECO:0007669"/>
    <property type="project" value="UniProtKB-KW"/>
</dbReference>
<proteinExistence type="predicted"/>
<gene>
    <name evidence="2" type="ORF">HKD39_04875</name>
</gene>
<protein>
    <submittedName>
        <fullName evidence="2">Class I SAM-dependent methyltransferase</fullName>
    </submittedName>
</protein>
<dbReference type="AlphaFoldDB" id="A0A849A1Y9"/>
<evidence type="ECO:0000313" key="2">
    <source>
        <dbReference type="EMBL" id="NNG35054.1"/>
    </source>
</evidence>
<evidence type="ECO:0000259" key="1">
    <source>
        <dbReference type="Pfam" id="PF13649"/>
    </source>
</evidence>
<dbReference type="Gene3D" id="3.40.50.150">
    <property type="entry name" value="Vaccinia Virus protein VP39"/>
    <property type="match status" value="2"/>
</dbReference>
<dbReference type="EMBL" id="JABEND010000002">
    <property type="protein sequence ID" value="NNG35054.1"/>
    <property type="molecule type" value="Genomic_DNA"/>
</dbReference>
<dbReference type="CDD" id="cd02440">
    <property type="entry name" value="AdoMet_MTases"/>
    <property type="match status" value="1"/>
</dbReference>
<feature type="domain" description="Methyltransferase" evidence="1">
    <location>
        <begin position="43"/>
        <end position="136"/>
    </location>
</feature>
<keyword evidence="2" id="KW-0489">Methyltransferase</keyword>
<dbReference type="Proteomes" id="UP000562984">
    <property type="component" value="Unassembled WGS sequence"/>
</dbReference>
<accession>A0A849A1Y9</accession>